<feature type="compositionally biased region" description="Pro residues" evidence="1">
    <location>
        <begin position="112"/>
        <end position="121"/>
    </location>
</feature>
<feature type="region of interest" description="Disordered" evidence="1">
    <location>
        <begin position="112"/>
        <end position="133"/>
    </location>
</feature>
<dbReference type="Proteomes" id="UP001501666">
    <property type="component" value="Unassembled WGS sequence"/>
</dbReference>
<dbReference type="EMBL" id="BAAATE010000036">
    <property type="protein sequence ID" value="GAA2693100.1"/>
    <property type="molecule type" value="Genomic_DNA"/>
</dbReference>
<organism evidence="2 3">
    <name type="scientific">Nonomuraea recticatena</name>
    <dbReference type="NCBI Taxonomy" id="46178"/>
    <lineage>
        <taxon>Bacteria</taxon>
        <taxon>Bacillati</taxon>
        <taxon>Actinomycetota</taxon>
        <taxon>Actinomycetes</taxon>
        <taxon>Streptosporangiales</taxon>
        <taxon>Streptosporangiaceae</taxon>
        <taxon>Nonomuraea</taxon>
    </lineage>
</organism>
<proteinExistence type="predicted"/>
<gene>
    <name evidence="2" type="ORF">GCM10010412_084410</name>
</gene>
<sequence length="205" mass="21836">MRPSPPPFEVDVIRLSIALIPIMTMLWPPAEPAVSDRWRLWPAAEIFPAQLPGTTPSGARTTYVLVGIAPESPCAAFQDGARLPGCVTALRATYTESTQTFVATAGIAVLTGPPPAGPSAPPAGRRPDPRPATVRPYPVQGGPAELFGQRQYITGARESGRDRYVVLTAAGYSDGRPYTRGMAATPRLRGVAEQLARALHRRLTG</sequence>
<comment type="caution">
    <text evidence="2">The sequence shown here is derived from an EMBL/GenBank/DDBJ whole genome shotgun (WGS) entry which is preliminary data.</text>
</comment>
<name>A0ABP6FNZ1_9ACTN</name>
<evidence type="ECO:0000256" key="1">
    <source>
        <dbReference type="SAM" id="MobiDB-lite"/>
    </source>
</evidence>
<evidence type="ECO:0000313" key="2">
    <source>
        <dbReference type="EMBL" id="GAA2693100.1"/>
    </source>
</evidence>
<accession>A0ABP6FNZ1</accession>
<keyword evidence="3" id="KW-1185">Reference proteome</keyword>
<protein>
    <submittedName>
        <fullName evidence="2">Uncharacterized protein</fullName>
    </submittedName>
</protein>
<reference evidence="3" key="1">
    <citation type="journal article" date="2019" name="Int. J. Syst. Evol. Microbiol.">
        <title>The Global Catalogue of Microorganisms (GCM) 10K type strain sequencing project: providing services to taxonomists for standard genome sequencing and annotation.</title>
        <authorList>
            <consortium name="The Broad Institute Genomics Platform"/>
            <consortium name="The Broad Institute Genome Sequencing Center for Infectious Disease"/>
            <person name="Wu L."/>
            <person name="Ma J."/>
        </authorList>
    </citation>
    <scope>NUCLEOTIDE SEQUENCE [LARGE SCALE GENOMIC DNA]</scope>
    <source>
        <strain evidence="3">JCM 6835</strain>
    </source>
</reference>
<evidence type="ECO:0000313" key="3">
    <source>
        <dbReference type="Proteomes" id="UP001501666"/>
    </source>
</evidence>